<dbReference type="AlphaFoldDB" id="A0A7W7KET3"/>
<gene>
    <name evidence="1" type="ORF">HNP46_000332</name>
</gene>
<reference evidence="1 2" key="1">
    <citation type="submission" date="2020-08" db="EMBL/GenBank/DDBJ databases">
        <title>Functional genomics of gut bacteria from endangered species of beetles.</title>
        <authorList>
            <person name="Carlos-Shanley C."/>
        </authorList>
    </citation>
    <scope>NUCLEOTIDE SEQUENCE [LARGE SCALE GENOMIC DNA]</scope>
    <source>
        <strain evidence="1 2">S00179</strain>
    </source>
</reference>
<dbReference type="Proteomes" id="UP000566995">
    <property type="component" value="Unassembled WGS sequence"/>
</dbReference>
<name>A0A7W7KET3_PSENT</name>
<evidence type="ECO:0000313" key="1">
    <source>
        <dbReference type="EMBL" id="MBB4861521.1"/>
    </source>
</evidence>
<dbReference type="EMBL" id="JACHLI010000001">
    <property type="protein sequence ID" value="MBB4861521.1"/>
    <property type="molecule type" value="Genomic_DNA"/>
</dbReference>
<comment type="caution">
    <text evidence="1">The sequence shown here is derived from an EMBL/GenBank/DDBJ whole genome shotgun (WGS) entry which is preliminary data.</text>
</comment>
<dbReference type="RefSeq" id="WP_184585781.1">
    <property type="nucleotide sequence ID" value="NZ_JACHLI010000001.1"/>
</dbReference>
<organism evidence="1 2">
    <name type="scientific">Pseudomonas nitroreducens</name>
    <dbReference type="NCBI Taxonomy" id="46680"/>
    <lineage>
        <taxon>Bacteria</taxon>
        <taxon>Pseudomonadati</taxon>
        <taxon>Pseudomonadota</taxon>
        <taxon>Gammaproteobacteria</taxon>
        <taxon>Pseudomonadales</taxon>
        <taxon>Pseudomonadaceae</taxon>
        <taxon>Pseudomonas</taxon>
    </lineage>
</organism>
<protein>
    <submittedName>
        <fullName evidence="1">Uncharacterized protein</fullName>
    </submittedName>
</protein>
<sequence>MSTPEQLLKGFIAEIAGQTIDPKGRAKLPRMLALLAGQKRRLDRMLVSSTWKNRWFVVDSSGRPAWATPLTPGHQLMHAHMHSFTERMAGDQWSIAEKKQAKIISYQREIDAVGGHPRLKPIKAVDYFQRRRDRLQVTIDLFTADQGRDEDDQRSSTAA</sequence>
<proteinExistence type="predicted"/>
<evidence type="ECO:0000313" key="2">
    <source>
        <dbReference type="Proteomes" id="UP000566995"/>
    </source>
</evidence>
<accession>A0A7W7KET3</accession>